<name>A0ABR2H9E4_9EUKA</name>
<dbReference type="Proteomes" id="UP001470230">
    <property type="component" value="Unassembled WGS sequence"/>
</dbReference>
<accession>A0ABR2H9E4</accession>
<gene>
    <name evidence="1" type="ORF">M9Y10_026423</name>
</gene>
<keyword evidence="2" id="KW-1185">Reference proteome</keyword>
<organism evidence="1 2">
    <name type="scientific">Tritrichomonas musculus</name>
    <dbReference type="NCBI Taxonomy" id="1915356"/>
    <lineage>
        <taxon>Eukaryota</taxon>
        <taxon>Metamonada</taxon>
        <taxon>Parabasalia</taxon>
        <taxon>Tritrichomonadida</taxon>
        <taxon>Tritrichomonadidae</taxon>
        <taxon>Tritrichomonas</taxon>
    </lineage>
</organism>
<reference evidence="1 2" key="1">
    <citation type="submission" date="2024-04" db="EMBL/GenBank/DDBJ databases">
        <title>Tritrichomonas musculus Genome.</title>
        <authorList>
            <person name="Alves-Ferreira E."/>
            <person name="Grigg M."/>
            <person name="Lorenzi H."/>
            <person name="Galac M."/>
        </authorList>
    </citation>
    <scope>NUCLEOTIDE SEQUENCE [LARGE SCALE GENOMIC DNA]</scope>
    <source>
        <strain evidence="1 2">EAF2021</strain>
    </source>
</reference>
<sequence>MKYARCILDHDIEASKNESKSGLLLIVDSLCPLGIEVTHQLRENGIDHLDIRGENHLNLNSNSGRIILSQFNISKALILCDTFQSQNFKENYKETFVISVIKTIKSDLVIDIPPVFGHFRGRKSEKEEENLFFQCLTKQKVTKKENHKEFVLAKEAAKSIIEIVIFNKQRKFSFKNYSYDELFERFEKHCFHNKKDFLVESLLESCKPFPPQDGKTITLSMMMTISLDKKYTIRGNQTFYYIEKYLSNFPQFLPFEIVIVAIDKDDLHIENFLTIGPNMKKYIKIIRINQDVYNKILMNLNTNLFPEFVLRNVGVRRCKGEFILSISIDSLPNRALFDFILHRQFNLNSYFRMVRLDANSNLFSIENDMSWQSFSQYFVNETTTRALNIQVVSVACGSFQLFHWRIWKIIHGFIERKELLHIDTYLALDVIAAIPSPTLVKIIGYNYHWKHHKMEYNKSVKFNIGKHRIYAIKGFISAETFNRRDNWGLNQIKSLPNTEF</sequence>
<comment type="caution">
    <text evidence="1">The sequence shown here is derived from an EMBL/GenBank/DDBJ whole genome shotgun (WGS) entry which is preliminary data.</text>
</comment>
<protein>
    <recommendedName>
        <fullName evidence="3">TIR domain-containing protein</fullName>
    </recommendedName>
</protein>
<evidence type="ECO:0000313" key="1">
    <source>
        <dbReference type="EMBL" id="KAK8842192.1"/>
    </source>
</evidence>
<dbReference type="EMBL" id="JAPFFF010000039">
    <property type="protein sequence ID" value="KAK8842192.1"/>
    <property type="molecule type" value="Genomic_DNA"/>
</dbReference>
<evidence type="ECO:0008006" key="3">
    <source>
        <dbReference type="Google" id="ProtNLM"/>
    </source>
</evidence>
<proteinExistence type="predicted"/>
<evidence type="ECO:0000313" key="2">
    <source>
        <dbReference type="Proteomes" id="UP001470230"/>
    </source>
</evidence>